<accession>A0AC60PA87</accession>
<evidence type="ECO:0000313" key="1">
    <source>
        <dbReference type="EMBL" id="KAG0416320.1"/>
    </source>
</evidence>
<dbReference type="EMBL" id="JABSTQ010010963">
    <property type="protein sequence ID" value="KAG0416320.1"/>
    <property type="molecule type" value="Genomic_DNA"/>
</dbReference>
<sequence>MSKPGASSAASMRSKRRRRLYCCVVSFVTFCVVNIVNLETPIETVRSRAETIERGGGLNFVPQRSDAAEKFNSVESQWRNPEVLNNMLVLKGDSGVVATEAANPGLDPGPAVKRLRLVLSGSSINAFVDKAHETSPLLLEGERVLEEEHVFSCSIKKLDKDCYTFIGFVLETSALTSDPHELERTLNGRDVGDTSCSCKAG</sequence>
<protein>
    <submittedName>
        <fullName evidence="1">Uncharacterized protein</fullName>
    </submittedName>
</protein>
<name>A0AC60PA87_IXOPE</name>
<proteinExistence type="predicted"/>
<reference evidence="1 2" key="1">
    <citation type="journal article" date="2020" name="Cell">
        <title>Large-Scale Comparative Analyses of Tick Genomes Elucidate Their Genetic Diversity and Vector Capacities.</title>
        <authorList>
            <consortium name="Tick Genome and Microbiome Consortium (TIGMIC)"/>
            <person name="Jia N."/>
            <person name="Wang J."/>
            <person name="Shi W."/>
            <person name="Du L."/>
            <person name="Sun Y."/>
            <person name="Zhan W."/>
            <person name="Jiang J.F."/>
            <person name="Wang Q."/>
            <person name="Zhang B."/>
            <person name="Ji P."/>
            <person name="Bell-Sakyi L."/>
            <person name="Cui X.M."/>
            <person name="Yuan T.T."/>
            <person name="Jiang B.G."/>
            <person name="Yang W.F."/>
            <person name="Lam T.T."/>
            <person name="Chang Q.C."/>
            <person name="Ding S.J."/>
            <person name="Wang X.J."/>
            <person name="Zhu J.G."/>
            <person name="Ruan X.D."/>
            <person name="Zhao L."/>
            <person name="Wei J.T."/>
            <person name="Ye R.Z."/>
            <person name="Que T.C."/>
            <person name="Du C.H."/>
            <person name="Zhou Y.H."/>
            <person name="Cheng J.X."/>
            <person name="Dai P.F."/>
            <person name="Guo W.B."/>
            <person name="Han X.H."/>
            <person name="Huang E.J."/>
            <person name="Li L.F."/>
            <person name="Wei W."/>
            <person name="Gao Y.C."/>
            <person name="Liu J.Z."/>
            <person name="Shao H.Z."/>
            <person name="Wang X."/>
            <person name="Wang C.C."/>
            <person name="Yang T.C."/>
            <person name="Huo Q.B."/>
            <person name="Li W."/>
            <person name="Chen H.Y."/>
            <person name="Chen S.E."/>
            <person name="Zhou L.G."/>
            <person name="Ni X.B."/>
            <person name="Tian J.H."/>
            <person name="Sheng Y."/>
            <person name="Liu T."/>
            <person name="Pan Y.S."/>
            <person name="Xia L.Y."/>
            <person name="Li J."/>
            <person name="Zhao F."/>
            <person name="Cao W.C."/>
        </authorList>
    </citation>
    <scope>NUCLEOTIDE SEQUENCE [LARGE SCALE GENOMIC DNA]</scope>
    <source>
        <strain evidence="1">Iper-2018</strain>
    </source>
</reference>
<organism evidence="1 2">
    <name type="scientific">Ixodes persulcatus</name>
    <name type="common">Taiga tick</name>
    <dbReference type="NCBI Taxonomy" id="34615"/>
    <lineage>
        <taxon>Eukaryota</taxon>
        <taxon>Metazoa</taxon>
        <taxon>Ecdysozoa</taxon>
        <taxon>Arthropoda</taxon>
        <taxon>Chelicerata</taxon>
        <taxon>Arachnida</taxon>
        <taxon>Acari</taxon>
        <taxon>Parasitiformes</taxon>
        <taxon>Ixodida</taxon>
        <taxon>Ixodoidea</taxon>
        <taxon>Ixodidae</taxon>
        <taxon>Ixodinae</taxon>
        <taxon>Ixodes</taxon>
    </lineage>
</organism>
<dbReference type="Proteomes" id="UP000805193">
    <property type="component" value="Unassembled WGS sequence"/>
</dbReference>
<gene>
    <name evidence="1" type="ORF">HPB47_006536</name>
</gene>
<evidence type="ECO:0000313" key="2">
    <source>
        <dbReference type="Proteomes" id="UP000805193"/>
    </source>
</evidence>
<comment type="caution">
    <text evidence="1">The sequence shown here is derived from an EMBL/GenBank/DDBJ whole genome shotgun (WGS) entry which is preliminary data.</text>
</comment>
<keyword evidence="2" id="KW-1185">Reference proteome</keyword>